<accession>A0ACB7UZH1</accession>
<evidence type="ECO:0000313" key="1">
    <source>
        <dbReference type="EMBL" id="KAH7666229.1"/>
    </source>
</evidence>
<name>A0ACB7UZH1_DIOAL</name>
<keyword evidence="2" id="KW-1185">Reference proteome</keyword>
<dbReference type="Proteomes" id="UP000827976">
    <property type="component" value="Chromosome 13"/>
</dbReference>
<comment type="caution">
    <text evidence="1">The sequence shown here is derived from an EMBL/GenBank/DDBJ whole genome shotgun (WGS) entry which is preliminary data.</text>
</comment>
<reference evidence="2" key="1">
    <citation type="journal article" date="2022" name="Nat. Commun.">
        <title>Chromosome evolution and the genetic basis of agronomically important traits in greater yam.</title>
        <authorList>
            <person name="Bredeson J.V."/>
            <person name="Lyons J.B."/>
            <person name="Oniyinde I.O."/>
            <person name="Okereke N.R."/>
            <person name="Kolade O."/>
            <person name="Nnabue I."/>
            <person name="Nwadili C.O."/>
            <person name="Hribova E."/>
            <person name="Parker M."/>
            <person name="Nwogha J."/>
            <person name="Shu S."/>
            <person name="Carlson J."/>
            <person name="Kariba R."/>
            <person name="Muthemba S."/>
            <person name="Knop K."/>
            <person name="Barton G.J."/>
            <person name="Sherwood A.V."/>
            <person name="Lopez-Montes A."/>
            <person name="Asiedu R."/>
            <person name="Jamnadass R."/>
            <person name="Muchugi A."/>
            <person name="Goodstein D."/>
            <person name="Egesi C.N."/>
            <person name="Featherston J."/>
            <person name="Asfaw A."/>
            <person name="Simpson G.G."/>
            <person name="Dolezel J."/>
            <person name="Hendre P.S."/>
            <person name="Van Deynze A."/>
            <person name="Kumar P.L."/>
            <person name="Obidiegwu J.E."/>
            <person name="Bhattacharjee R."/>
            <person name="Rokhsar D.S."/>
        </authorList>
    </citation>
    <scope>NUCLEOTIDE SEQUENCE [LARGE SCALE GENOMIC DNA]</scope>
    <source>
        <strain evidence="2">cv. TDa95/00328</strain>
    </source>
</reference>
<organism evidence="1 2">
    <name type="scientific">Dioscorea alata</name>
    <name type="common">Purple yam</name>
    <dbReference type="NCBI Taxonomy" id="55571"/>
    <lineage>
        <taxon>Eukaryota</taxon>
        <taxon>Viridiplantae</taxon>
        <taxon>Streptophyta</taxon>
        <taxon>Embryophyta</taxon>
        <taxon>Tracheophyta</taxon>
        <taxon>Spermatophyta</taxon>
        <taxon>Magnoliopsida</taxon>
        <taxon>Liliopsida</taxon>
        <taxon>Dioscoreales</taxon>
        <taxon>Dioscoreaceae</taxon>
        <taxon>Dioscorea</taxon>
    </lineage>
</organism>
<proteinExistence type="predicted"/>
<sequence length="808" mass="92165">MEHDAFKEIAEAQPPKAVLEIATSVSVVGNTIKLNLEKIRGYLVDDNVSMVGIWGMGGVGKTTLLNEINNSFLGGDTNTGFKYVISLVVSKEPQFEKLKNEISKRLGLPSDSEKSDIFEFLKKEDFLLLLDDIWKRVDLPEALGIPLPLHQSQNSENRGQRYKRKVIFTTRDDDICAHMIAHKKIKVECLDGEEAWHLFKQFANEDIINSNAIIKQLAMKVMMKCSGLPLALKVIGRATSNMKTPEEWRHMLRSLIKMDVRTVTGIEESLFHNLKISYDNLVSDTLRECFLCCAQWHEDARIPVSDLIEQWIGCGLISDFGKMGEAFDEGYSLIAKLNEACLLEFNDGIFPDEDYVKLHDVIRDMALWIVSECGKKKNKWIVGESDGDLRQFSGNWLGTELISFKGILSNNSLTKFLSDQNIDEKGQLSVAATSPKYPNLQSLFMNCYDIFAKRPEVFINIFPHMPSLTHLNLSGTPIAGLPKEIRVLVNLQYLNISSTKIQSLPSELKELKELKYFFFRGEHFVYQKVDGLATISMLPKLQVLDLFGNTCLEASDLRLLMDRNRIKAISLVVDSVEILGLLKHLPTWKIRLHRLQNMHTLQLCDLSYKHGEGLMVLRINHCGFEELLINGSVVNLKHFHLFGLKKLKKISWPTEIVPSECFQRLTFVEIHYCEFLRSLSWVLHLPCLRRLEVEGCSAMEELIDPADQMQQASSGLSTFPSLQYLKIRQMPNLVSLCTCPLDFPILSKLQLELCPKLKKLPFKSSIVNNNFKDLTVSEDLWESLEWEDTTIRSHLIKFLITLGFMEID</sequence>
<protein>
    <submittedName>
        <fullName evidence="1">P-loop containing nucleoside triphosphate hydrolase protein</fullName>
    </submittedName>
</protein>
<gene>
    <name evidence="1" type="ORF">IHE45_13G087600</name>
</gene>
<keyword evidence="1" id="KW-0378">Hydrolase</keyword>
<evidence type="ECO:0000313" key="2">
    <source>
        <dbReference type="Proteomes" id="UP000827976"/>
    </source>
</evidence>
<dbReference type="EMBL" id="CM037023">
    <property type="protein sequence ID" value="KAH7666229.1"/>
    <property type="molecule type" value="Genomic_DNA"/>
</dbReference>